<sequence length="83" mass="9741">MKQRLLFICPSFNNYENKILAALDKKFLVDTIFYEETEIFNIYGIKKILVVLFRLLFQLTSLNLFESIKISIYRLGAKGSVKN</sequence>
<keyword evidence="2" id="KW-1185">Reference proteome</keyword>
<accession>A0A4Q0YTW7</accession>
<evidence type="ECO:0000313" key="1">
    <source>
        <dbReference type="EMBL" id="RXJ74690.1"/>
    </source>
</evidence>
<reference evidence="1 2" key="1">
    <citation type="submission" date="2017-10" db="EMBL/GenBank/DDBJ databases">
        <title>Nyctiphanis sp. nov., isolated from the stomach of the euphausiid Nyctiphanes simplex (Hansen, 1911) in the Gulf of California.</title>
        <authorList>
            <person name="Gomez-Gil B."/>
            <person name="Aguilar-Mendez M."/>
            <person name="Lopez-Cortes A."/>
            <person name="Gomez-Gutierrez J."/>
            <person name="Roque A."/>
            <person name="Lang E."/>
            <person name="Gonzalez-Castillo A."/>
        </authorList>
    </citation>
    <scope>NUCLEOTIDE SEQUENCE [LARGE SCALE GENOMIC DNA]</scope>
    <source>
        <strain evidence="1 2">CAIM 600</strain>
    </source>
</reference>
<organism evidence="1 2">
    <name type="scientific">Veronia nyctiphanis</name>
    <dbReference type="NCBI Taxonomy" id="1278244"/>
    <lineage>
        <taxon>Bacteria</taxon>
        <taxon>Pseudomonadati</taxon>
        <taxon>Pseudomonadota</taxon>
        <taxon>Gammaproteobacteria</taxon>
        <taxon>Vibrionales</taxon>
        <taxon>Vibrionaceae</taxon>
        <taxon>Veronia</taxon>
    </lineage>
</organism>
<evidence type="ECO:0000313" key="2">
    <source>
        <dbReference type="Proteomes" id="UP000290287"/>
    </source>
</evidence>
<protein>
    <submittedName>
        <fullName evidence="1">Uncharacterized protein</fullName>
    </submittedName>
</protein>
<dbReference type="AlphaFoldDB" id="A0A4Q0YTW7"/>
<gene>
    <name evidence="1" type="ORF">CS022_00085</name>
</gene>
<proteinExistence type="predicted"/>
<comment type="caution">
    <text evidence="1">The sequence shown here is derived from an EMBL/GenBank/DDBJ whole genome shotgun (WGS) entry which is preliminary data.</text>
</comment>
<dbReference type="Proteomes" id="UP000290287">
    <property type="component" value="Unassembled WGS sequence"/>
</dbReference>
<dbReference type="EMBL" id="PEIB01000001">
    <property type="protein sequence ID" value="RXJ74690.1"/>
    <property type="molecule type" value="Genomic_DNA"/>
</dbReference>
<name>A0A4Q0YTW7_9GAMM</name>